<protein>
    <submittedName>
        <fullName evidence="1">Uncharacterized protein</fullName>
    </submittedName>
</protein>
<gene>
    <name evidence="1" type="ORF">E2C01_008915</name>
</gene>
<comment type="caution">
    <text evidence="1">The sequence shown here is derived from an EMBL/GenBank/DDBJ whole genome shotgun (WGS) entry which is preliminary data.</text>
</comment>
<dbReference type="Proteomes" id="UP000324222">
    <property type="component" value="Unassembled WGS sequence"/>
</dbReference>
<accession>A0A5B7D3A0</accession>
<evidence type="ECO:0000313" key="2">
    <source>
        <dbReference type="Proteomes" id="UP000324222"/>
    </source>
</evidence>
<dbReference type="AlphaFoldDB" id="A0A5B7D3A0"/>
<evidence type="ECO:0000313" key="1">
    <source>
        <dbReference type="EMBL" id="MPC16100.1"/>
    </source>
</evidence>
<sequence>MTHCWAASQQWIVTDDPPVGLIAGNVLRCKPTSKTKPTKLQHHLLVIFKASGEAISAGFGKAGSTAAADHLVQPGNDPQVTENDLYGSVGNLMNNPSPTEGGTSLIIENELYETCSGYSRNRHDH</sequence>
<proteinExistence type="predicted"/>
<dbReference type="EMBL" id="VSRR010000478">
    <property type="protein sequence ID" value="MPC16100.1"/>
    <property type="molecule type" value="Genomic_DNA"/>
</dbReference>
<name>A0A5B7D3A0_PORTR</name>
<reference evidence="1 2" key="1">
    <citation type="submission" date="2019-05" db="EMBL/GenBank/DDBJ databases">
        <title>Another draft genome of Portunus trituberculatus and its Hox gene families provides insights of decapod evolution.</title>
        <authorList>
            <person name="Jeong J.-H."/>
            <person name="Song I."/>
            <person name="Kim S."/>
            <person name="Choi T."/>
            <person name="Kim D."/>
            <person name="Ryu S."/>
            <person name="Kim W."/>
        </authorList>
    </citation>
    <scope>NUCLEOTIDE SEQUENCE [LARGE SCALE GENOMIC DNA]</scope>
    <source>
        <tissue evidence="1">Muscle</tissue>
    </source>
</reference>
<keyword evidence="2" id="KW-1185">Reference proteome</keyword>
<organism evidence="1 2">
    <name type="scientific">Portunus trituberculatus</name>
    <name type="common">Swimming crab</name>
    <name type="synonym">Neptunus trituberculatus</name>
    <dbReference type="NCBI Taxonomy" id="210409"/>
    <lineage>
        <taxon>Eukaryota</taxon>
        <taxon>Metazoa</taxon>
        <taxon>Ecdysozoa</taxon>
        <taxon>Arthropoda</taxon>
        <taxon>Crustacea</taxon>
        <taxon>Multicrustacea</taxon>
        <taxon>Malacostraca</taxon>
        <taxon>Eumalacostraca</taxon>
        <taxon>Eucarida</taxon>
        <taxon>Decapoda</taxon>
        <taxon>Pleocyemata</taxon>
        <taxon>Brachyura</taxon>
        <taxon>Eubrachyura</taxon>
        <taxon>Portunoidea</taxon>
        <taxon>Portunidae</taxon>
        <taxon>Portuninae</taxon>
        <taxon>Portunus</taxon>
    </lineage>
</organism>